<organism evidence="2 3">
    <name type="scientific">Hydrogenophaga pseudoflava</name>
    <name type="common">Pseudomonas carboxydoflava</name>
    <dbReference type="NCBI Taxonomy" id="47421"/>
    <lineage>
        <taxon>Bacteria</taxon>
        <taxon>Pseudomonadati</taxon>
        <taxon>Pseudomonadota</taxon>
        <taxon>Betaproteobacteria</taxon>
        <taxon>Burkholderiales</taxon>
        <taxon>Comamonadaceae</taxon>
        <taxon>Hydrogenophaga</taxon>
    </lineage>
</organism>
<feature type="compositionally biased region" description="Basic and acidic residues" evidence="1">
    <location>
        <begin position="88"/>
        <end position="98"/>
    </location>
</feature>
<proteinExistence type="predicted"/>
<gene>
    <name evidence="2" type="ORF">HPF_17150</name>
</gene>
<feature type="region of interest" description="Disordered" evidence="1">
    <location>
        <begin position="168"/>
        <end position="199"/>
    </location>
</feature>
<accession>A0A4P6X6S1</accession>
<dbReference type="AlphaFoldDB" id="A0A4P6X6S1"/>
<feature type="compositionally biased region" description="Low complexity" evidence="1">
    <location>
        <begin position="168"/>
        <end position="181"/>
    </location>
</feature>
<reference evidence="2 3" key="1">
    <citation type="submission" date="2019-03" db="EMBL/GenBank/DDBJ databases">
        <authorList>
            <person name="Sebastian G."/>
            <person name="Baumann P."/>
            <person name="Ruckert C."/>
            <person name="Kalinowski J."/>
            <person name="Nebel B."/>
            <person name="Takors R."/>
            <person name="Blombach B."/>
        </authorList>
    </citation>
    <scope>NUCLEOTIDE SEQUENCE [LARGE SCALE GENOMIC DNA]</scope>
    <source>
        <strain evidence="2 3">DSM 1084</strain>
    </source>
</reference>
<feature type="region of interest" description="Disordered" evidence="1">
    <location>
        <begin position="64"/>
        <end position="98"/>
    </location>
</feature>
<evidence type="ECO:0000256" key="1">
    <source>
        <dbReference type="SAM" id="MobiDB-lite"/>
    </source>
</evidence>
<protein>
    <recommendedName>
        <fullName evidence="4">DUF4124 domain-containing protein</fullName>
    </recommendedName>
</protein>
<dbReference type="KEGG" id="hpse:HPF_17150"/>
<feature type="compositionally biased region" description="Low complexity" evidence="1">
    <location>
        <begin position="66"/>
        <end position="86"/>
    </location>
</feature>
<sequence>MLSKLNVAARTHRVLILSVAVAWCLPSLAQERIYRCGNEYTNNATVAKAQGCKLMEGGNITVIQGPAPQAAPRSASSSTAPRSAPRNDSAEQRARDSDARQILEMELRKAEERLAQAQKAYANGQPEKEGIESRNYQRYLDRVAELKASVGRAEADVSGLRRELARMGGAPMAPPAASGPAGPAPAVPGASGPSEPAAK</sequence>
<dbReference type="Proteomes" id="UP000293912">
    <property type="component" value="Chromosome"/>
</dbReference>
<evidence type="ECO:0000313" key="2">
    <source>
        <dbReference type="EMBL" id="QBM29424.1"/>
    </source>
</evidence>
<name>A0A4P6X6S1_HYDPS</name>
<evidence type="ECO:0008006" key="4">
    <source>
        <dbReference type="Google" id="ProtNLM"/>
    </source>
</evidence>
<dbReference type="EMBL" id="CP037867">
    <property type="protein sequence ID" value="QBM29424.1"/>
    <property type="molecule type" value="Genomic_DNA"/>
</dbReference>
<keyword evidence="3" id="KW-1185">Reference proteome</keyword>
<evidence type="ECO:0000313" key="3">
    <source>
        <dbReference type="Proteomes" id="UP000293912"/>
    </source>
</evidence>
<feature type="compositionally biased region" description="Low complexity" evidence="1">
    <location>
        <begin position="187"/>
        <end position="199"/>
    </location>
</feature>